<dbReference type="GeneID" id="7840363"/>
<dbReference type="AlphaFoldDB" id="I7M8D6"/>
<proteinExistence type="predicted"/>
<sequence length="207" mass="24266">MRIKVEESAFGLIRNSTTELLISQYQNKSQNSSVNYNYIWNIHLMASLHIENFIICGQLNNYSNPFPHLYYLNLQYASTFQRNTQPPFILDYIFTSFRFNFTIETIPCQNESENSILLANIQITNQLDISYKLSNTQKRLEPRVMLYGYNLENRLQEQIKKQIKNFLYSTKSGQPQVKEQDNSEYLSLSPPKLTIICSQITPNNPKI</sequence>
<reference evidence="2" key="1">
    <citation type="journal article" date="2006" name="PLoS Biol.">
        <title>Macronuclear genome sequence of the ciliate Tetrahymena thermophila, a model eukaryote.</title>
        <authorList>
            <person name="Eisen J.A."/>
            <person name="Coyne R.S."/>
            <person name="Wu M."/>
            <person name="Wu D."/>
            <person name="Thiagarajan M."/>
            <person name="Wortman J.R."/>
            <person name="Badger J.H."/>
            <person name="Ren Q."/>
            <person name="Amedeo P."/>
            <person name="Jones K.M."/>
            <person name="Tallon L.J."/>
            <person name="Delcher A.L."/>
            <person name="Salzberg S.L."/>
            <person name="Silva J.C."/>
            <person name="Haas B.J."/>
            <person name="Majoros W.H."/>
            <person name="Farzad M."/>
            <person name="Carlton J.M."/>
            <person name="Smith R.K. Jr."/>
            <person name="Garg J."/>
            <person name="Pearlman R.E."/>
            <person name="Karrer K.M."/>
            <person name="Sun L."/>
            <person name="Manning G."/>
            <person name="Elde N.C."/>
            <person name="Turkewitz A.P."/>
            <person name="Asai D.J."/>
            <person name="Wilkes D.E."/>
            <person name="Wang Y."/>
            <person name="Cai H."/>
            <person name="Collins K."/>
            <person name="Stewart B.A."/>
            <person name="Lee S.R."/>
            <person name="Wilamowska K."/>
            <person name="Weinberg Z."/>
            <person name="Ruzzo W.L."/>
            <person name="Wloga D."/>
            <person name="Gaertig J."/>
            <person name="Frankel J."/>
            <person name="Tsao C.-C."/>
            <person name="Gorovsky M.A."/>
            <person name="Keeling P.J."/>
            <person name="Waller R.F."/>
            <person name="Patron N.J."/>
            <person name="Cherry J.M."/>
            <person name="Stover N.A."/>
            <person name="Krieger C.J."/>
            <person name="del Toro C."/>
            <person name="Ryder H.F."/>
            <person name="Williamson S.C."/>
            <person name="Barbeau R.A."/>
            <person name="Hamilton E.P."/>
            <person name="Orias E."/>
        </authorList>
    </citation>
    <scope>NUCLEOTIDE SEQUENCE [LARGE SCALE GENOMIC DNA]</scope>
    <source>
        <strain evidence="2">SB210</strain>
    </source>
</reference>
<organism evidence="1 2">
    <name type="scientific">Tetrahymena thermophila (strain SB210)</name>
    <dbReference type="NCBI Taxonomy" id="312017"/>
    <lineage>
        <taxon>Eukaryota</taxon>
        <taxon>Sar</taxon>
        <taxon>Alveolata</taxon>
        <taxon>Ciliophora</taxon>
        <taxon>Intramacronucleata</taxon>
        <taxon>Oligohymenophorea</taxon>
        <taxon>Hymenostomatida</taxon>
        <taxon>Tetrahymenina</taxon>
        <taxon>Tetrahymenidae</taxon>
        <taxon>Tetrahymena</taxon>
    </lineage>
</organism>
<protein>
    <submittedName>
        <fullName evidence="1">Uncharacterized protein</fullName>
    </submittedName>
</protein>
<evidence type="ECO:0000313" key="2">
    <source>
        <dbReference type="Proteomes" id="UP000009168"/>
    </source>
</evidence>
<dbReference type="Proteomes" id="UP000009168">
    <property type="component" value="Unassembled WGS sequence"/>
</dbReference>
<dbReference type="KEGG" id="tet:TTHERM_00279650"/>
<evidence type="ECO:0000313" key="1">
    <source>
        <dbReference type="EMBL" id="EAR97880.2"/>
    </source>
</evidence>
<gene>
    <name evidence="1" type="ORF">TTHERM_00279650</name>
</gene>
<dbReference type="InParanoid" id="I7M8D6"/>
<dbReference type="EMBL" id="GG662656">
    <property type="protein sequence ID" value="EAR97880.2"/>
    <property type="molecule type" value="Genomic_DNA"/>
</dbReference>
<keyword evidence="2" id="KW-1185">Reference proteome</keyword>
<accession>I7M8D6</accession>
<dbReference type="RefSeq" id="XP_001018125.2">
    <property type="nucleotide sequence ID" value="XM_001018125.2"/>
</dbReference>
<name>I7M8D6_TETTS</name>